<evidence type="ECO:0000256" key="5">
    <source>
        <dbReference type="ARBA" id="ARBA00022723"/>
    </source>
</evidence>
<dbReference type="GO" id="GO:0046872">
    <property type="term" value="F:metal ion binding"/>
    <property type="evidence" value="ECO:0007669"/>
    <property type="project" value="UniProtKB-UniRule"/>
</dbReference>
<evidence type="ECO:0000256" key="2">
    <source>
        <dbReference type="ARBA" id="ARBA00004123"/>
    </source>
</evidence>
<accession>A0A8D0TQJ1</accession>
<dbReference type="Gene3D" id="1.10.10.10">
    <property type="entry name" value="Winged helix-like DNA-binding domain superfamily/Winged helix DNA-binding domain"/>
    <property type="match status" value="1"/>
</dbReference>
<reference evidence="16" key="1">
    <citation type="submission" date="2025-05" db="UniProtKB">
        <authorList>
            <consortium name="Ensembl"/>
        </authorList>
    </citation>
    <scope>IDENTIFICATION</scope>
</reference>
<dbReference type="GO" id="GO:0000727">
    <property type="term" value="P:double-strand break repair via break-induced replication"/>
    <property type="evidence" value="ECO:0007669"/>
    <property type="project" value="UniProtKB-UniRule"/>
</dbReference>
<dbReference type="GO" id="GO:0005634">
    <property type="term" value="C:nucleus"/>
    <property type="evidence" value="ECO:0007669"/>
    <property type="project" value="UniProtKB-SubCell"/>
</dbReference>
<proteinExistence type="inferred from homology"/>
<comment type="function">
    <text evidence="13">Interacts with EME1 to form a DNA structure-specific endonuclease with substrate preference for branched DNA structures with a 5'-end at the branch nick. Typical substrates include 3'-flap structures, D-loops, replication forks and nicked Holliday junctions. May be required in mitosis for the processing of stalled or collapsed replication fork intermediates. May be required in meiosis for the repair of meiosis-specific double strand breaks subsequent to single-end invasion (SEI).</text>
</comment>
<keyword evidence="5 13" id="KW-0479">Metal-binding</keyword>
<feature type="domain" description="ERCC4" evidence="15">
    <location>
        <begin position="271"/>
        <end position="371"/>
    </location>
</feature>
<dbReference type="CDD" id="cd20074">
    <property type="entry name" value="XPF_nuclease_Mus81"/>
    <property type="match status" value="1"/>
</dbReference>
<dbReference type="InterPro" id="IPR011335">
    <property type="entry name" value="Restrct_endonuc-II-like"/>
</dbReference>
<evidence type="ECO:0000256" key="14">
    <source>
        <dbReference type="SAM" id="MobiDB-lite"/>
    </source>
</evidence>
<keyword evidence="9 13" id="KW-0460">Magnesium</keyword>
<feature type="compositionally biased region" description="Low complexity" evidence="14">
    <location>
        <begin position="241"/>
        <end position="253"/>
    </location>
</feature>
<evidence type="ECO:0000256" key="4">
    <source>
        <dbReference type="ARBA" id="ARBA00022722"/>
    </source>
</evidence>
<evidence type="ECO:0000259" key="15">
    <source>
        <dbReference type="SMART" id="SM00891"/>
    </source>
</evidence>
<evidence type="ECO:0000256" key="9">
    <source>
        <dbReference type="ARBA" id="ARBA00022842"/>
    </source>
</evidence>
<dbReference type="Ensembl" id="ENSSSCT00055027206.1">
    <property type="protein sequence ID" value="ENSSSCP00055021642.1"/>
    <property type="gene ID" value="ENSSSCG00055013718.1"/>
</dbReference>
<dbReference type="Pfam" id="PF21136">
    <property type="entry name" value="WHD_MUS81"/>
    <property type="match status" value="1"/>
</dbReference>
<comment type="subunit">
    <text evidence="13">Interacts with EME1.</text>
</comment>
<keyword evidence="11 13" id="KW-0234">DNA repair</keyword>
<organism evidence="16 17">
    <name type="scientific">Sus scrofa</name>
    <name type="common">Pig</name>
    <dbReference type="NCBI Taxonomy" id="9823"/>
    <lineage>
        <taxon>Eukaryota</taxon>
        <taxon>Metazoa</taxon>
        <taxon>Chordata</taxon>
        <taxon>Craniata</taxon>
        <taxon>Vertebrata</taxon>
        <taxon>Euteleostomi</taxon>
        <taxon>Mammalia</taxon>
        <taxon>Eutheria</taxon>
        <taxon>Laurasiatheria</taxon>
        <taxon>Artiodactyla</taxon>
        <taxon>Suina</taxon>
        <taxon>Suidae</taxon>
        <taxon>Sus</taxon>
    </lineage>
</organism>
<name>A0A8D0TQJ1_PIG</name>
<evidence type="ECO:0000256" key="1">
    <source>
        <dbReference type="ARBA" id="ARBA00001946"/>
    </source>
</evidence>
<dbReference type="InterPro" id="IPR027421">
    <property type="entry name" value="DNA_pol_lamdba_lyase_dom_sf"/>
</dbReference>
<dbReference type="GO" id="GO:0006308">
    <property type="term" value="P:DNA catabolic process"/>
    <property type="evidence" value="ECO:0007669"/>
    <property type="project" value="UniProtKB-UniRule"/>
</dbReference>
<keyword evidence="8 13" id="KW-0378">Hydrolase</keyword>
<feature type="region of interest" description="Disordered" evidence="14">
    <location>
        <begin position="83"/>
        <end position="131"/>
    </location>
</feature>
<evidence type="ECO:0000256" key="12">
    <source>
        <dbReference type="ARBA" id="ARBA00023242"/>
    </source>
</evidence>
<dbReference type="GO" id="GO:0031297">
    <property type="term" value="P:replication fork processing"/>
    <property type="evidence" value="ECO:0007669"/>
    <property type="project" value="UniProtKB-ARBA"/>
</dbReference>
<protein>
    <recommendedName>
        <fullName evidence="13">Crossover junction endonuclease MUS81</fullName>
        <ecNumber evidence="13">3.1.22.-</ecNumber>
    </recommendedName>
</protein>
<comment type="similarity">
    <text evidence="3 13">Belongs to the XPF family.</text>
</comment>
<dbReference type="InterPro" id="IPR047416">
    <property type="entry name" value="XPF_nuclease_Mus81"/>
</dbReference>
<dbReference type="FunFam" id="1.10.10.10:FF:000371">
    <property type="entry name" value="Crossover junction endonuclease MUS81"/>
    <property type="match status" value="1"/>
</dbReference>
<comment type="cofactor">
    <cofactor evidence="1 13">
        <name>Mg(2+)</name>
        <dbReference type="ChEBI" id="CHEBI:18420"/>
    </cofactor>
</comment>
<keyword evidence="12 13" id="KW-0539">Nucleus</keyword>
<evidence type="ECO:0000256" key="3">
    <source>
        <dbReference type="ARBA" id="ARBA00010015"/>
    </source>
</evidence>
<dbReference type="SUPFAM" id="SSF47802">
    <property type="entry name" value="DNA polymerase beta, N-terminal domain-like"/>
    <property type="match status" value="1"/>
</dbReference>
<evidence type="ECO:0000256" key="6">
    <source>
        <dbReference type="ARBA" id="ARBA00022759"/>
    </source>
</evidence>
<dbReference type="Ensembl" id="ENSSSCT00025107092.1">
    <property type="protein sequence ID" value="ENSSSCP00025048227.1"/>
    <property type="gene ID" value="ENSSSCG00025077118.1"/>
</dbReference>
<dbReference type="CDD" id="cd21036">
    <property type="entry name" value="WH_MUS81"/>
    <property type="match status" value="1"/>
</dbReference>
<keyword evidence="4 13" id="KW-0540">Nuclease</keyword>
<evidence type="ECO:0000256" key="8">
    <source>
        <dbReference type="ARBA" id="ARBA00022801"/>
    </source>
</evidence>
<dbReference type="InterPro" id="IPR010996">
    <property type="entry name" value="HHH_MUS81"/>
</dbReference>
<dbReference type="Proteomes" id="UP000694724">
    <property type="component" value="Unplaced"/>
</dbReference>
<dbReference type="SUPFAM" id="SSF52980">
    <property type="entry name" value="Restriction endonuclease-like"/>
    <property type="match status" value="1"/>
</dbReference>
<evidence type="ECO:0000256" key="10">
    <source>
        <dbReference type="ARBA" id="ARBA00023172"/>
    </source>
</evidence>
<dbReference type="Proteomes" id="UP000694727">
    <property type="component" value="Unplaced"/>
</dbReference>
<dbReference type="GO" id="GO:0008821">
    <property type="term" value="F:crossover junction DNA endonuclease activity"/>
    <property type="evidence" value="ECO:0007669"/>
    <property type="project" value="UniProtKB-UniRule"/>
</dbReference>
<dbReference type="Gene3D" id="6.20.60.10">
    <property type="match status" value="1"/>
</dbReference>
<sequence length="512" mass="56332">MAAPVRLGRKRPLPLCPNPLFVRWLTEWRDEAASRGRRTQFVFQKALRSLRRYPLPLRSGKEAKILQHFGDGLCRMLDQRLQQHRTSGGDHAPGSPSGRKSPARERPPAEVQDSSMPVPTQRKAGGPGSYWPARHSGARAVLLLLYREHLNPSGHGFLTKEELLQGCAQKAPRVAPGSAQPWPALRSLLHRNLVFRTHRPARYSLTPEGLELAQRLAESEGLSSLNVGTAPEESPGEEPEVPGAASAELGASEGSDEQPALELGPGEYRVLLCVDIGETRGAGHRPELLRELQRLRVTHTVRKLHVGDFVWVAQETSPRDPARPRELVLDHIVERKRLDDLCRSIIDGRFREQKVPVREPRCSPCSLPARGASEGLLLQPLELWQGRPKSAPLGPPRPPAGVQGLCAGPRNVLKTLRACGPCAPGGRGSSLQEWDHGFGSACWLRGWPCNQAACRPGVARAFHTRRTAQAKGRGRSEAGGLARRTRRWIGGTGVRDSFEGDMMDTRHMAIQA</sequence>
<dbReference type="SMART" id="SM00891">
    <property type="entry name" value="ERCC4"/>
    <property type="match status" value="1"/>
</dbReference>
<evidence type="ECO:0000256" key="7">
    <source>
        <dbReference type="ARBA" id="ARBA00022763"/>
    </source>
</evidence>
<dbReference type="InterPro" id="IPR033309">
    <property type="entry name" value="Mus81"/>
</dbReference>
<evidence type="ECO:0000313" key="16">
    <source>
        <dbReference type="Ensembl" id="ENSSSCP00025048227.1"/>
    </source>
</evidence>
<keyword evidence="7 13" id="KW-0227">DNA damage</keyword>
<evidence type="ECO:0000256" key="11">
    <source>
        <dbReference type="ARBA" id="ARBA00023204"/>
    </source>
</evidence>
<dbReference type="PANTHER" id="PTHR13451">
    <property type="entry name" value="CLASS II CROSSOVER JUNCTION ENDONUCLEASE MUS81"/>
    <property type="match status" value="1"/>
</dbReference>
<feature type="region of interest" description="Disordered" evidence="14">
    <location>
        <begin position="225"/>
        <end position="261"/>
    </location>
</feature>
<keyword evidence="10 13" id="KW-0233">DNA recombination</keyword>
<evidence type="ECO:0000256" key="13">
    <source>
        <dbReference type="RuleBase" id="RU369042"/>
    </source>
</evidence>
<comment type="subcellular location">
    <subcellularLocation>
        <location evidence="2 13">Nucleus</location>
    </subcellularLocation>
</comment>
<dbReference type="InterPro" id="IPR047417">
    <property type="entry name" value="WHD_MUS81"/>
</dbReference>
<dbReference type="InterPro" id="IPR036388">
    <property type="entry name" value="WH-like_DNA-bd_sf"/>
</dbReference>
<evidence type="ECO:0000313" key="17">
    <source>
        <dbReference type="Proteomes" id="UP000694727"/>
    </source>
</evidence>
<dbReference type="PANTHER" id="PTHR13451:SF0">
    <property type="entry name" value="CROSSOVER JUNCTION ENDONUCLEASE MUS81"/>
    <property type="match status" value="1"/>
</dbReference>
<dbReference type="Pfam" id="PF02732">
    <property type="entry name" value="ERCC4"/>
    <property type="match status" value="1"/>
</dbReference>
<dbReference type="GO" id="GO:0048476">
    <property type="term" value="C:Holliday junction resolvase complex"/>
    <property type="evidence" value="ECO:0007669"/>
    <property type="project" value="UniProtKB-UniRule"/>
</dbReference>
<dbReference type="AlphaFoldDB" id="A0A8D0TQJ1"/>
<dbReference type="Pfam" id="PF14716">
    <property type="entry name" value="HHH_8"/>
    <property type="match status" value="1"/>
</dbReference>
<keyword evidence="6 13" id="KW-0255">Endonuclease</keyword>
<dbReference type="Gene3D" id="1.10.150.110">
    <property type="entry name" value="DNA polymerase beta, N-terminal domain-like"/>
    <property type="match status" value="1"/>
</dbReference>
<dbReference type="EC" id="3.1.22.-" evidence="13"/>
<dbReference type="GO" id="GO:0003677">
    <property type="term" value="F:DNA binding"/>
    <property type="evidence" value="ECO:0007669"/>
    <property type="project" value="UniProtKB-UniRule"/>
</dbReference>
<dbReference type="FunFam" id="1.10.150.110:FF:000001">
    <property type="entry name" value="Putative Crossover junction endonuclease MUS81"/>
    <property type="match status" value="1"/>
</dbReference>
<dbReference type="InterPro" id="IPR006166">
    <property type="entry name" value="ERCC4_domain"/>
</dbReference>